<evidence type="ECO:0000313" key="3">
    <source>
        <dbReference type="Proteomes" id="UP000299102"/>
    </source>
</evidence>
<sequence length="129" mass="14274">MLSSHHPYSAARFLRQRRRRRGRAVDRPAAPGRDGRSFNYAPPNRLPLRMRPPSNDDCEKYLWVSYSCDVHARGKCTDFDVSLWACGNGAGAGCAARGPCRARTLNIYEAALGVATRAYCAPGDVSHYS</sequence>
<name>A0A4C1YB30_EUMVA</name>
<accession>A0A4C1YB30</accession>
<reference evidence="2 3" key="1">
    <citation type="journal article" date="2019" name="Commun. Biol.">
        <title>The bagworm genome reveals a unique fibroin gene that provides high tensile strength.</title>
        <authorList>
            <person name="Kono N."/>
            <person name="Nakamura H."/>
            <person name="Ohtoshi R."/>
            <person name="Tomita M."/>
            <person name="Numata K."/>
            <person name="Arakawa K."/>
        </authorList>
    </citation>
    <scope>NUCLEOTIDE SEQUENCE [LARGE SCALE GENOMIC DNA]</scope>
</reference>
<keyword evidence="3" id="KW-1185">Reference proteome</keyword>
<proteinExistence type="predicted"/>
<dbReference type="EMBL" id="BGZK01001164">
    <property type="protein sequence ID" value="GBP73178.1"/>
    <property type="molecule type" value="Genomic_DNA"/>
</dbReference>
<feature type="compositionally biased region" description="Low complexity" evidence="1">
    <location>
        <begin position="42"/>
        <end position="51"/>
    </location>
</feature>
<evidence type="ECO:0000313" key="2">
    <source>
        <dbReference type="EMBL" id="GBP73178.1"/>
    </source>
</evidence>
<feature type="region of interest" description="Disordered" evidence="1">
    <location>
        <begin position="17"/>
        <end position="51"/>
    </location>
</feature>
<organism evidence="2 3">
    <name type="scientific">Eumeta variegata</name>
    <name type="common">Bagworm moth</name>
    <name type="synonym">Eumeta japonica</name>
    <dbReference type="NCBI Taxonomy" id="151549"/>
    <lineage>
        <taxon>Eukaryota</taxon>
        <taxon>Metazoa</taxon>
        <taxon>Ecdysozoa</taxon>
        <taxon>Arthropoda</taxon>
        <taxon>Hexapoda</taxon>
        <taxon>Insecta</taxon>
        <taxon>Pterygota</taxon>
        <taxon>Neoptera</taxon>
        <taxon>Endopterygota</taxon>
        <taxon>Lepidoptera</taxon>
        <taxon>Glossata</taxon>
        <taxon>Ditrysia</taxon>
        <taxon>Tineoidea</taxon>
        <taxon>Psychidae</taxon>
        <taxon>Oiketicinae</taxon>
        <taxon>Eumeta</taxon>
    </lineage>
</organism>
<protein>
    <submittedName>
        <fullName evidence="2">Uncharacterized protein</fullName>
    </submittedName>
</protein>
<evidence type="ECO:0000256" key="1">
    <source>
        <dbReference type="SAM" id="MobiDB-lite"/>
    </source>
</evidence>
<dbReference type="Proteomes" id="UP000299102">
    <property type="component" value="Unassembled WGS sequence"/>
</dbReference>
<gene>
    <name evidence="2" type="ORF">EVAR_59068_1</name>
</gene>
<dbReference type="AlphaFoldDB" id="A0A4C1YB30"/>
<comment type="caution">
    <text evidence="2">The sequence shown here is derived from an EMBL/GenBank/DDBJ whole genome shotgun (WGS) entry which is preliminary data.</text>
</comment>